<dbReference type="InterPro" id="IPR025263">
    <property type="entry name" value="YhdP_central"/>
</dbReference>
<name>A0A3E0H594_9GAMM</name>
<dbReference type="OrthoDB" id="9762238at2"/>
<dbReference type="RefSeq" id="WP_116207745.1">
    <property type="nucleotide sequence ID" value="NZ_QUNR01000002.1"/>
</dbReference>
<dbReference type="Pfam" id="PF13116">
    <property type="entry name" value="YhdP"/>
    <property type="match status" value="2"/>
</dbReference>
<gene>
    <name evidence="2" type="ORF">DFR26_0873</name>
</gene>
<evidence type="ECO:0000259" key="1">
    <source>
        <dbReference type="Pfam" id="PF13116"/>
    </source>
</evidence>
<evidence type="ECO:0000313" key="2">
    <source>
        <dbReference type="EMBL" id="REH38712.1"/>
    </source>
</evidence>
<organism evidence="2 3">
    <name type="scientific">Paraperlucidibaca baekdonensis</name>
    <dbReference type="NCBI Taxonomy" id="748120"/>
    <lineage>
        <taxon>Bacteria</taxon>
        <taxon>Pseudomonadati</taxon>
        <taxon>Pseudomonadota</taxon>
        <taxon>Gammaproteobacteria</taxon>
        <taxon>Moraxellales</taxon>
        <taxon>Moraxellaceae</taxon>
        <taxon>Paraperlucidibaca</taxon>
    </lineage>
</organism>
<sequence length="1222" mass="132174">MSPTRRVVSHSAHGLLWLLAILLIPLALAVGLGRELAPLLNQQKPAIERYVSEKTGLHIRVERITADWQGLSPSIHIDGVQIADPKQPQLTLLAVPRISTRPDWWASLRDLSPRLRSEIDGLALTLEPDPAGGVRVREFSGLRSSEPKALGDTLRWLFAQPSIALSNSALTWQAPKQLAQRVEDLTVSQFSRNNDYRAQVQFKLQGRDDIQRGVIRIAGDPLAWQDAPWQIYLSVQNLKHWQPWAALLPAGWQFDLQSGQGELWLTGTGNAPTQATLSVQAVSGRAKWPDSPPYRLRDLRGVFMVQGEFARGRLAFSEVSGQLDGLAIPMQRGHVSWQPDALSVALAGLSLHEGYALAKREGVIPASFAAPLQRLNPTGFVPRMHIEAVRENKQWALRSANAEFKALSWQAYDTLPGANNMAGWIQASATEGLVYLDARGATINAPQVFREVISADTLRGGVRWYRRAQQWHVDSDVLSLDNADAKARVQFALQLPHDKNSAPRLDLLAGLYDGQVASAWRYVPWRAAGDKSLAWLRKSLVAGQVPSGALVFSGEVRPGRPDSGVLDMSFGMSNASLDYAAGWPTLQQLNGRVDIRGRALQVHADSGRIMGAQLRQTDARIADLKQSVLRVDSDLTLDLVDLDRLLADSPLRSKTAGVAKRLAMRGEAQAQLSLTLPLASLDARVQVEARVNDATVGLAASPITFQQVSGDIAFDSQRGLNGSLSAQLWDEPAQVTLASVQRANQWHSQAVNVQAPVSADALSRWLGSDLSAVIAGRTPVTVALDLPVARAGSSDLRIRSDLQGLAILLPEPLAKRADSRAALNYQGKLGEGVQMARASIAGKAQAGLTWRDNQLTRLLLRVGLPGLAWREQPGIGIEASVATLQLNAWQALLAPSKKSSAKPVAEALPRLQQLSVQSQSLRAGTTDLGPVRLSIAREKNDWLIEAEGIAPKALPQWPSTQLSARVKAQDKGGWLVAPLTLTQPAAEFTGEFGWGTGGAATSRLSGQVKTRASATLLSQLGLSASMESRRGQLDVALTWPGTPADVALDRVSGTLNARFNDGRLVGINQLNPLARVFGLVNASNLMRRLRFDFSDVTRKGLSFDSLDLSGELNQGIIKPADIDLAGPSLNLRGRGSVNTLTRQIDQRLRVDIPVSSAVPVVAGFLAGPVVGGALVAADLLLDKQLSRLTSVRYHVTGPWDNLRIDDEALVKPEKAAESAAQE</sequence>
<dbReference type="PANTHER" id="PTHR38690:SF1">
    <property type="entry name" value="PROTEASE"/>
    <property type="match status" value="1"/>
</dbReference>
<dbReference type="AlphaFoldDB" id="A0A3E0H594"/>
<accession>A0A3E0H594</accession>
<feature type="domain" description="YhdP central" evidence="1">
    <location>
        <begin position="969"/>
        <end position="1201"/>
    </location>
</feature>
<comment type="caution">
    <text evidence="2">The sequence shown here is derived from an EMBL/GenBank/DDBJ whole genome shotgun (WGS) entry which is preliminary data.</text>
</comment>
<dbReference type="InterPro" id="IPR011836">
    <property type="entry name" value="YhdP"/>
</dbReference>
<keyword evidence="3" id="KW-1185">Reference proteome</keyword>
<proteinExistence type="predicted"/>
<reference evidence="2 3" key="1">
    <citation type="submission" date="2018-08" db="EMBL/GenBank/DDBJ databases">
        <title>Genomic Encyclopedia of Type Strains, Phase IV (KMG-IV): sequencing the most valuable type-strain genomes for metagenomic binning, comparative biology and taxonomic classification.</title>
        <authorList>
            <person name="Goeker M."/>
        </authorList>
    </citation>
    <scope>NUCLEOTIDE SEQUENCE [LARGE SCALE GENOMIC DNA]</scope>
    <source>
        <strain evidence="2 3">DSM 26022</strain>
    </source>
</reference>
<dbReference type="EMBL" id="QUNR01000002">
    <property type="protein sequence ID" value="REH38712.1"/>
    <property type="molecule type" value="Genomic_DNA"/>
</dbReference>
<evidence type="ECO:0000313" key="3">
    <source>
        <dbReference type="Proteomes" id="UP000256774"/>
    </source>
</evidence>
<protein>
    <submittedName>
        <fullName evidence="2">Uncharacterized protein (TIGR02099 family)</fullName>
    </submittedName>
</protein>
<dbReference type="Proteomes" id="UP000256774">
    <property type="component" value="Unassembled WGS sequence"/>
</dbReference>
<dbReference type="PANTHER" id="PTHR38690">
    <property type="entry name" value="PROTEASE-RELATED"/>
    <property type="match status" value="1"/>
</dbReference>
<feature type="domain" description="YhdP central" evidence="1">
    <location>
        <begin position="13"/>
        <end position="968"/>
    </location>
</feature>